<dbReference type="InterPro" id="IPR050563">
    <property type="entry name" value="4-hydroxybenzoyl-CoA_TE"/>
</dbReference>
<dbReference type="EMBL" id="AACEEA010000022">
    <property type="protein sequence ID" value="EAK1948241.1"/>
    <property type="molecule type" value="Genomic_DNA"/>
</dbReference>
<organism evidence="4">
    <name type="scientific">Campylobacter jejuni</name>
    <dbReference type="NCBI Taxonomy" id="197"/>
    <lineage>
        <taxon>Bacteria</taxon>
        <taxon>Pseudomonadati</taxon>
        <taxon>Campylobacterota</taxon>
        <taxon>Epsilonproteobacteria</taxon>
        <taxon>Campylobacterales</taxon>
        <taxon>Campylobacteraceae</taxon>
        <taxon>Campylobacter</taxon>
    </lineage>
</organism>
<comment type="caution">
    <text evidence="4">The sequence shown here is derived from an EMBL/GenBank/DDBJ whole genome shotgun (WGS) entry which is preliminary data.</text>
</comment>
<accession>A0A5T0Q098</accession>
<dbReference type="GO" id="GO:0047617">
    <property type="term" value="F:fatty acyl-CoA hydrolase activity"/>
    <property type="evidence" value="ECO:0007669"/>
    <property type="project" value="TreeGrafter"/>
</dbReference>
<dbReference type="PROSITE" id="PS01328">
    <property type="entry name" value="4HBCOA_THIOESTERASE"/>
    <property type="match status" value="1"/>
</dbReference>
<dbReference type="AlphaFoldDB" id="A0A5T0Q098"/>
<evidence type="ECO:0000259" key="3">
    <source>
        <dbReference type="Pfam" id="PF03061"/>
    </source>
</evidence>
<dbReference type="InterPro" id="IPR006683">
    <property type="entry name" value="Thioestr_dom"/>
</dbReference>
<feature type="domain" description="Thioesterase" evidence="3">
    <location>
        <begin position="13"/>
        <end position="93"/>
    </location>
</feature>
<evidence type="ECO:0000256" key="2">
    <source>
        <dbReference type="ARBA" id="ARBA00022801"/>
    </source>
</evidence>
<evidence type="ECO:0000313" key="4">
    <source>
        <dbReference type="EMBL" id="EAK1948241.1"/>
    </source>
</evidence>
<dbReference type="RefSeq" id="WP_070300814.1">
    <property type="nucleotide sequence ID" value="NZ_JAKKYI010000013.1"/>
</dbReference>
<reference evidence="4" key="1">
    <citation type="submission" date="2018-05" db="EMBL/GenBank/DDBJ databases">
        <authorList>
            <consortium name="NARMS: The National Antimicrobial Resistance Monitoring System"/>
        </authorList>
    </citation>
    <scope>NUCLEOTIDE SEQUENCE</scope>
    <source>
        <strain evidence="4">FSIS1607372</strain>
    </source>
</reference>
<dbReference type="Pfam" id="PF03061">
    <property type="entry name" value="4HBT"/>
    <property type="match status" value="1"/>
</dbReference>
<dbReference type="PANTHER" id="PTHR31793">
    <property type="entry name" value="4-HYDROXYBENZOYL-COA THIOESTERASE FAMILY MEMBER"/>
    <property type="match status" value="1"/>
</dbReference>
<dbReference type="InterPro" id="IPR006684">
    <property type="entry name" value="YbgC/YbaW"/>
</dbReference>
<dbReference type="Gene3D" id="3.10.129.10">
    <property type="entry name" value="Hotdog Thioesterase"/>
    <property type="match status" value="1"/>
</dbReference>
<comment type="similarity">
    <text evidence="1">Belongs to the 4-hydroxybenzoyl-CoA thioesterase family.</text>
</comment>
<gene>
    <name evidence="4" type="ORF">BG735_06245</name>
</gene>
<proteinExistence type="inferred from homology"/>
<dbReference type="NCBIfam" id="TIGR00051">
    <property type="entry name" value="YbgC/FadM family acyl-CoA thioesterase"/>
    <property type="match status" value="1"/>
</dbReference>
<dbReference type="InterPro" id="IPR029069">
    <property type="entry name" value="HotDog_dom_sf"/>
</dbReference>
<protein>
    <submittedName>
        <fullName evidence="4">Acyl-CoA thioesterase</fullName>
    </submittedName>
</protein>
<dbReference type="PIRSF" id="PIRSF003230">
    <property type="entry name" value="YbgC"/>
    <property type="match status" value="1"/>
</dbReference>
<dbReference type="SUPFAM" id="SSF54637">
    <property type="entry name" value="Thioesterase/thiol ester dehydrase-isomerase"/>
    <property type="match status" value="1"/>
</dbReference>
<keyword evidence="2" id="KW-0378">Hydrolase</keyword>
<dbReference type="PANTHER" id="PTHR31793:SF37">
    <property type="entry name" value="ACYL-COA THIOESTER HYDROLASE YBGC"/>
    <property type="match status" value="1"/>
</dbReference>
<name>A0A5T0Q098_CAMJU</name>
<dbReference type="InterPro" id="IPR008272">
    <property type="entry name" value="HB-CoA_thioesterase_AS"/>
</dbReference>
<evidence type="ECO:0000256" key="1">
    <source>
        <dbReference type="ARBA" id="ARBA00005953"/>
    </source>
</evidence>
<sequence length="124" mass="14613">MKMRVYYEDTDAGGVVYHSNYLKFCERARSEIFFNKKVDIFDASKGHFLLTKANCNFLKPAKLGDMIEIKTKILEVKNASVEILQEIYKDEILLFKMELTLAFIKNEKPARMNMQLKKLFEELF</sequence>
<dbReference type="CDD" id="cd00586">
    <property type="entry name" value="4HBT"/>
    <property type="match status" value="1"/>
</dbReference>